<evidence type="ECO:0000313" key="2">
    <source>
        <dbReference type="EMBL" id="WTW68606.1"/>
    </source>
</evidence>
<dbReference type="EMBL" id="CP108313">
    <property type="protein sequence ID" value="WTW68606.1"/>
    <property type="molecule type" value="Genomic_DNA"/>
</dbReference>
<protein>
    <submittedName>
        <fullName evidence="2">Uncharacterized protein</fullName>
    </submittedName>
</protein>
<sequence length="77" mass="8613">MDETEEFSPAPKLGRELSSWEQRLLDGVRMVSADEQAEIAATPRHRPDGFIRAASPDESHWYGQRLSGTASGRRDAE</sequence>
<feature type="compositionally biased region" description="Basic and acidic residues" evidence="1">
    <location>
        <begin position="45"/>
        <end position="60"/>
    </location>
</feature>
<feature type="region of interest" description="Disordered" evidence="1">
    <location>
        <begin position="43"/>
        <end position="77"/>
    </location>
</feature>
<dbReference type="AlphaFoldDB" id="A0AAU2VN37"/>
<evidence type="ECO:0000256" key="1">
    <source>
        <dbReference type="SAM" id="MobiDB-lite"/>
    </source>
</evidence>
<name>A0AAU2VN37_9ACTN</name>
<accession>A0AAU2VN37</accession>
<gene>
    <name evidence="2" type="ORF">OG398_10205</name>
</gene>
<organism evidence="2">
    <name type="scientific">Streptomyces sp. NBC_00008</name>
    <dbReference type="NCBI Taxonomy" id="2903610"/>
    <lineage>
        <taxon>Bacteria</taxon>
        <taxon>Bacillati</taxon>
        <taxon>Actinomycetota</taxon>
        <taxon>Actinomycetes</taxon>
        <taxon>Kitasatosporales</taxon>
        <taxon>Streptomycetaceae</taxon>
        <taxon>Streptomyces</taxon>
    </lineage>
</organism>
<reference evidence="2" key="1">
    <citation type="submission" date="2022-10" db="EMBL/GenBank/DDBJ databases">
        <title>The complete genomes of actinobacterial strains from the NBC collection.</title>
        <authorList>
            <person name="Joergensen T.S."/>
            <person name="Alvarez Arevalo M."/>
            <person name="Sterndorff E.B."/>
            <person name="Faurdal D."/>
            <person name="Vuksanovic O."/>
            <person name="Mourched A.-S."/>
            <person name="Charusanti P."/>
            <person name="Shaw S."/>
            <person name="Blin K."/>
            <person name="Weber T."/>
        </authorList>
    </citation>
    <scope>NUCLEOTIDE SEQUENCE</scope>
    <source>
        <strain evidence="2">NBC_00008</strain>
    </source>
</reference>
<proteinExistence type="predicted"/>